<proteinExistence type="predicted"/>
<gene>
    <name evidence="1" type="ORF">CHH28_18210</name>
</gene>
<reference evidence="1 2" key="1">
    <citation type="submission" date="2017-07" db="EMBL/GenBank/DDBJ databases">
        <title>Annotated genome sequence of Bacterioplanes sanyensis isolated from Red Sea.</title>
        <authorList>
            <person name="Rehman Z.U."/>
        </authorList>
    </citation>
    <scope>NUCLEOTIDE SEQUENCE [LARGE SCALE GENOMIC DNA]</scope>
    <source>
        <strain evidence="1 2">NV9</strain>
    </source>
</reference>
<evidence type="ECO:0000313" key="1">
    <source>
        <dbReference type="EMBL" id="ASP40484.1"/>
    </source>
</evidence>
<dbReference type="EMBL" id="CP022530">
    <property type="protein sequence ID" value="ASP40484.1"/>
    <property type="molecule type" value="Genomic_DNA"/>
</dbReference>
<sequence length="116" mass="13514">MLINRAAIILKAKQPAVDWINSVEPDKRAGSITLEDVNLESIIYLVPEDIENIVYARAWVMNNAEILLEEFLDSWYQDDSLWPSSFSDELFEQWFSIEYHSMIIDTTEDPIDKEAM</sequence>
<dbReference type="AlphaFoldDB" id="A0A222FPP2"/>
<dbReference type="OrthoDB" id="5737962at2"/>
<protein>
    <recommendedName>
        <fullName evidence="3">VacJ</fullName>
    </recommendedName>
</protein>
<evidence type="ECO:0000313" key="2">
    <source>
        <dbReference type="Proteomes" id="UP000202440"/>
    </source>
</evidence>
<dbReference type="KEGG" id="bsan:CHH28_18210"/>
<keyword evidence="2" id="KW-1185">Reference proteome</keyword>
<dbReference type="RefSeq" id="WP_094061650.1">
    <property type="nucleotide sequence ID" value="NZ_CP022530.1"/>
</dbReference>
<evidence type="ECO:0008006" key="3">
    <source>
        <dbReference type="Google" id="ProtNLM"/>
    </source>
</evidence>
<name>A0A222FPP2_9GAMM</name>
<accession>A0A222FPP2</accession>
<organism evidence="1 2">
    <name type="scientific">Bacterioplanes sanyensis</name>
    <dbReference type="NCBI Taxonomy" id="1249553"/>
    <lineage>
        <taxon>Bacteria</taxon>
        <taxon>Pseudomonadati</taxon>
        <taxon>Pseudomonadota</taxon>
        <taxon>Gammaproteobacteria</taxon>
        <taxon>Oceanospirillales</taxon>
        <taxon>Oceanospirillaceae</taxon>
        <taxon>Bacterioplanes</taxon>
    </lineage>
</organism>
<dbReference type="Proteomes" id="UP000202440">
    <property type="component" value="Chromosome"/>
</dbReference>